<comment type="caution">
    <text evidence="2">The sequence shown here is derived from an EMBL/GenBank/DDBJ whole genome shotgun (WGS) entry which is preliminary data.</text>
</comment>
<sequence>MTEGDTGSSLTTVPHPELGGEPSDWDLVAGRVTEYLRALGVSSARELQSLSEQVRHRLQTRLAAAEVEDPLVVAIEEVWGLLDDWLDRELGLAGDRDSLHATRATVLGGAVPNWTARFAGFTEGDLGGAIRAATVMAVPEPAALDMEPSPILLCCYGVRQRIAARLRRLVGGRASTSPHP</sequence>
<name>A0ABV4B9W9_9GAMM</name>
<proteinExistence type="predicted"/>
<dbReference type="Proteomes" id="UP001564408">
    <property type="component" value="Unassembled WGS sequence"/>
</dbReference>
<reference evidence="2 3" key="1">
    <citation type="submission" date="2024-05" db="EMBL/GenBank/DDBJ databases">
        <title>Genome Sequence and Characterization of the New Strain Purple Sulfur Bacterium of Genus Thioalkalicoccus.</title>
        <authorList>
            <person name="Bryantseva I.A."/>
            <person name="Kyndt J.A."/>
            <person name="Imhoff J.F."/>
        </authorList>
    </citation>
    <scope>NUCLEOTIDE SEQUENCE [LARGE SCALE GENOMIC DNA]</scope>
    <source>
        <strain evidence="2 3">Um2</strain>
    </source>
</reference>
<evidence type="ECO:0000256" key="1">
    <source>
        <dbReference type="SAM" id="MobiDB-lite"/>
    </source>
</evidence>
<protein>
    <submittedName>
        <fullName evidence="2">Uncharacterized protein</fullName>
    </submittedName>
</protein>
<feature type="compositionally biased region" description="Polar residues" evidence="1">
    <location>
        <begin position="1"/>
        <end position="12"/>
    </location>
</feature>
<dbReference type="EMBL" id="JBDKXB010000001">
    <property type="protein sequence ID" value="MEY6430815.1"/>
    <property type="molecule type" value="Genomic_DNA"/>
</dbReference>
<evidence type="ECO:0000313" key="3">
    <source>
        <dbReference type="Proteomes" id="UP001564408"/>
    </source>
</evidence>
<accession>A0ABV4B9W9</accession>
<evidence type="ECO:0000313" key="2">
    <source>
        <dbReference type="EMBL" id="MEY6430815.1"/>
    </source>
</evidence>
<organism evidence="2 3">
    <name type="scientific">Thioalkalicoccus limnaeus</name>
    <dbReference type="NCBI Taxonomy" id="120681"/>
    <lineage>
        <taxon>Bacteria</taxon>
        <taxon>Pseudomonadati</taxon>
        <taxon>Pseudomonadota</taxon>
        <taxon>Gammaproteobacteria</taxon>
        <taxon>Chromatiales</taxon>
        <taxon>Chromatiaceae</taxon>
        <taxon>Thioalkalicoccus</taxon>
    </lineage>
</organism>
<feature type="region of interest" description="Disordered" evidence="1">
    <location>
        <begin position="1"/>
        <end position="24"/>
    </location>
</feature>
<keyword evidence="3" id="KW-1185">Reference proteome</keyword>
<gene>
    <name evidence="2" type="ORF">ABC977_00150</name>
</gene>
<dbReference type="RefSeq" id="WP_369665202.1">
    <property type="nucleotide sequence ID" value="NZ_JBDKXB010000001.1"/>
</dbReference>